<dbReference type="Proteomes" id="UP001295794">
    <property type="component" value="Unassembled WGS sequence"/>
</dbReference>
<protein>
    <submittedName>
        <fullName evidence="1">Uncharacterized protein</fullName>
    </submittedName>
</protein>
<evidence type="ECO:0000313" key="2">
    <source>
        <dbReference type="Proteomes" id="UP001295794"/>
    </source>
</evidence>
<comment type="caution">
    <text evidence="1">The sequence shown here is derived from an EMBL/GenBank/DDBJ whole genome shotgun (WGS) entry which is preliminary data.</text>
</comment>
<evidence type="ECO:0000313" key="1">
    <source>
        <dbReference type="EMBL" id="CAK5266575.1"/>
    </source>
</evidence>
<dbReference type="EMBL" id="CAVNYO010000109">
    <property type="protein sequence ID" value="CAK5266575.1"/>
    <property type="molecule type" value="Genomic_DNA"/>
</dbReference>
<keyword evidence="2" id="KW-1185">Reference proteome</keyword>
<gene>
    <name evidence="1" type="ORF">MYCIT1_LOCUS8417</name>
</gene>
<sequence length="164" mass="18262">MLGRPRAELASSRETRAEAKIIVLVLEGDKLGGYLDGILETNGLAVHAFYTPSRGRSERHVTVAPICCSTRTGRVICYFHGSRTLDRRQHPRRILFHAPDRRKGATPALPNDMPPSMNRLASVAADKNSPLWSRSICTRRWSSIASRWKNKKTESAITGPSLLD</sequence>
<accession>A0AAD2JX14</accession>
<reference evidence="1" key="1">
    <citation type="submission" date="2023-11" db="EMBL/GenBank/DDBJ databases">
        <authorList>
            <person name="De Vega J J."/>
            <person name="De Vega J J."/>
        </authorList>
    </citation>
    <scope>NUCLEOTIDE SEQUENCE</scope>
</reference>
<name>A0AAD2JX14_9AGAR</name>
<dbReference type="AlphaFoldDB" id="A0AAD2JX14"/>
<organism evidence="1 2">
    <name type="scientific">Mycena citricolor</name>
    <dbReference type="NCBI Taxonomy" id="2018698"/>
    <lineage>
        <taxon>Eukaryota</taxon>
        <taxon>Fungi</taxon>
        <taxon>Dikarya</taxon>
        <taxon>Basidiomycota</taxon>
        <taxon>Agaricomycotina</taxon>
        <taxon>Agaricomycetes</taxon>
        <taxon>Agaricomycetidae</taxon>
        <taxon>Agaricales</taxon>
        <taxon>Marasmiineae</taxon>
        <taxon>Mycenaceae</taxon>
        <taxon>Mycena</taxon>
    </lineage>
</organism>
<proteinExistence type="predicted"/>